<keyword evidence="7 14" id="KW-0812">Transmembrane</keyword>
<evidence type="ECO:0000256" key="14">
    <source>
        <dbReference type="SAM" id="Phobius"/>
    </source>
</evidence>
<dbReference type="SMART" id="SM00304">
    <property type="entry name" value="HAMP"/>
    <property type="match status" value="1"/>
</dbReference>
<evidence type="ECO:0000256" key="8">
    <source>
        <dbReference type="ARBA" id="ARBA00022741"/>
    </source>
</evidence>
<feature type="domain" description="Histidine kinase" evidence="15">
    <location>
        <begin position="271"/>
        <end position="486"/>
    </location>
</feature>
<organism evidence="17 18">
    <name type="scientific">Paenibacillus sacheonensis</name>
    <dbReference type="NCBI Taxonomy" id="742054"/>
    <lineage>
        <taxon>Bacteria</taxon>
        <taxon>Bacillati</taxon>
        <taxon>Bacillota</taxon>
        <taxon>Bacilli</taxon>
        <taxon>Bacillales</taxon>
        <taxon>Paenibacillaceae</taxon>
        <taxon>Paenibacillus</taxon>
    </lineage>
</organism>
<evidence type="ECO:0000256" key="13">
    <source>
        <dbReference type="ARBA" id="ARBA00023136"/>
    </source>
</evidence>
<dbReference type="CDD" id="cd00075">
    <property type="entry name" value="HATPase"/>
    <property type="match status" value="1"/>
</dbReference>
<evidence type="ECO:0000313" key="17">
    <source>
        <dbReference type="EMBL" id="NBC71866.1"/>
    </source>
</evidence>
<keyword evidence="13 14" id="KW-0472">Membrane</keyword>
<keyword evidence="4" id="KW-1003">Cell membrane</keyword>
<dbReference type="GO" id="GO:0000155">
    <property type="term" value="F:phosphorelay sensor kinase activity"/>
    <property type="evidence" value="ECO:0007669"/>
    <property type="project" value="InterPro"/>
</dbReference>
<evidence type="ECO:0000256" key="1">
    <source>
        <dbReference type="ARBA" id="ARBA00000085"/>
    </source>
</evidence>
<dbReference type="Pfam" id="PF00512">
    <property type="entry name" value="HisKA"/>
    <property type="match status" value="1"/>
</dbReference>
<dbReference type="InterPro" id="IPR036097">
    <property type="entry name" value="HisK_dim/P_sf"/>
</dbReference>
<keyword evidence="10" id="KW-0067">ATP-binding</keyword>
<dbReference type="Gene3D" id="1.10.287.130">
    <property type="match status" value="1"/>
</dbReference>
<dbReference type="AlphaFoldDB" id="A0A7X5C0R7"/>
<dbReference type="SUPFAM" id="SSF158472">
    <property type="entry name" value="HAMP domain-like"/>
    <property type="match status" value="1"/>
</dbReference>
<evidence type="ECO:0000256" key="3">
    <source>
        <dbReference type="ARBA" id="ARBA00012438"/>
    </source>
</evidence>
<dbReference type="EC" id="2.7.13.3" evidence="3"/>
<keyword evidence="12" id="KW-0902">Two-component regulatory system</keyword>
<evidence type="ECO:0000256" key="12">
    <source>
        <dbReference type="ARBA" id="ARBA00023012"/>
    </source>
</evidence>
<dbReference type="PANTHER" id="PTHR45528:SF1">
    <property type="entry name" value="SENSOR HISTIDINE KINASE CPXA"/>
    <property type="match status" value="1"/>
</dbReference>
<evidence type="ECO:0000256" key="6">
    <source>
        <dbReference type="ARBA" id="ARBA00022679"/>
    </source>
</evidence>
<dbReference type="Pfam" id="PF00672">
    <property type="entry name" value="HAMP"/>
    <property type="match status" value="1"/>
</dbReference>
<sequence length="487" mass="54193">MRISIKLKFSLFLAGLLLLTVFVLSLLVLQGIERNQRAQAERFLAQQADTANVYFEQSILEQSNKVPQTFLETMGASFVENLEQISGQPVVLYDGSGAVVGKGDSSSPSGSIKQMLPYALANKTAYSVEGEGMYYLTPLRTGTGGQQIGVIQFYYSLHDHQAFYKEIKRLFLYIGAGVFVLCFLLGYLFFSSFARSIIRLNDTVGRIREGRFSVPVMKRRDEIGELGSGIAAMSERLMTTMRDKDDEREKLALAVRKLSDLDRQQKAFIGNVTHEFKTPLTSIKAYLDLLEMYPDDEELPATAQTHIAAETQRLYDMVEKVLQLSAMEKYDFEYNKERIEVRATIESVLGGLKGKMDKFGLALETDLHEAYMEADKDYMNIVLANLLDNAIKYNKTNGSIRVSNVAGADEMVIEIADTGIGIPGGLGDQIFEAFYTVDRNRSREHGGAGLGLSLAKRYAETQGGSISIVKSDGDGTTFRITFPIQSR</sequence>
<dbReference type="SMART" id="SM00388">
    <property type="entry name" value="HisKA"/>
    <property type="match status" value="1"/>
</dbReference>
<dbReference type="FunFam" id="3.30.565.10:FF:000006">
    <property type="entry name" value="Sensor histidine kinase WalK"/>
    <property type="match status" value="1"/>
</dbReference>
<comment type="subcellular location">
    <subcellularLocation>
        <location evidence="2">Cell membrane</location>
        <topology evidence="2">Multi-pass membrane protein</topology>
    </subcellularLocation>
</comment>
<keyword evidence="5" id="KW-0597">Phosphoprotein</keyword>
<reference evidence="17 18" key="1">
    <citation type="submission" date="2020-01" db="EMBL/GenBank/DDBJ databases">
        <title>Paenibacillus soybeanensis sp. nov. isolated from the nodules of soybean (Glycine max(L.) Merr).</title>
        <authorList>
            <person name="Wang H."/>
        </authorList>
    </citation>
    <scope>NUCLEOTIDE SEQUENCE [LARGE SCALE GENOMIC DNA]</scope>
    <source>
        <strain evidence="17 18">DSM 23054</strain>
    </source>
</reference>
<keyword evidence="6" id="KW-0808">Transferase</keyword>
<proteinExistence type="predicted"/>
<feature type="transmembrane region" description="Helical" evidence="14">
    <location>
        <begin position="170"/>
        <end position="190"/>
    </location>
</feature>
<feature type="domain" description="HAMP" evidence="16">
    <location>
        <begin position="191"/>
        <end position="242"/>
    </location>
</feature>
<evidence type="ECO:0000313" key="18">
    <source>
        <dbReference type="Proteomes" id="UP000558113"/>
    </source>
</evidence>
<dbReference type="PROSITE" id="PS50109">
    <property type="entry name" value="HIS_KIN"/>
    <property type="match status" value="1"/>
</dbReference>
<evidence type="ECO:0000259" key="15">
    <source>
        <dbReference type="PROSITE" id="PS50109"/>
    </source>
</evidence>
<accession>A0A7X5C0R7</accession>
<dbReference type="Gene3D" id="6.10.340.10">
    <property type="match status" value="1"/>
</dbReference>
<dbReference type="CDD" id="cd00082">
    <property type="entry name" value="HisKA"/>
    <property type="match status" value="1"/>
</dbReference>
<dbReference type="PROSITE" id="PS50885">
    <property type="entry name" value="HAMP"/>
    <property type="match status" value="1"/>
</dbReference>
<evidence type="ECO:0000259" key="16">
    <source>
        <dbReference type="PROSITE" id="PS50885"/>
    </source>
</evidence>
<dbReference type="InterPro" id="IPR004358">
    <property type="entry name" value="Sig_transdc_His_kin-like_C"/>
</dbReference>
<comment type="catalytic activity">
    <reaction evidence="1">
        <text>ATP + protein L-histidine = ADP + protein N-phospho-L-histidine.</text>
        <dbReference type="EC" id="2.7.13.3"/>
    </reaction>
</comment>
<evidence type="ECO:0000256" key="9">
    <source>
        <dbReference type="ARBA" id="ARBA00022777"/>
    </source>
</evidence>
<evidence type="ECO:0000256" key="5">
    <source>
        <dbReference type="ARBA" id="ARBA00022553"/>
    </source>
</evidence>
<dbReference type="OrthoDB" id="9786919at2"/>
<dbReference type="EMBL" id="JAAAMU010000014">
    <property type="protein sequence ID" value="NBC71866.1"/>
    <property type="molecule type" value="Genomic_DNA"/>
</dbReference>
<name>A0A7X5C0R7_9BACL</name>
<dbReference type="PANTHER" id="PTHR45528">
    <property type="entry name" value="SENSOR HISTIDINE KINASE CPXA"/>
    <property type="match status" value="1"/>
</dbReference>
<dbReference type="RefSeq" id="WP_161702253.1">
    <property type="nucleotide sequence ID" value="NZ_JAAAMU010000014.1"/>
</dbReference>
<dbReference type="GO" id="GO:0005524">
    <property type="term" value="F:ATP binding"/>
    <property type="evidence" value="ECO:0007669"/>
    <property type="project" value="UniProtKB-KW"/>
</dbReference>
<evidence type="ECO:0000256" key="10">
    <source>
        <dbReference type="ARBA" id="ARBA00022840"/>
    </source>
</evidence>
<protein>
    <recommendedName>
        <fullName evidence="3">histidine kinase</fullName>
        <ecNumber evidence="3">2.7.13.3</ecNumber>
    </recommendedName>
</protein>
<keyword evidence="8" id="KW-0547">Nucleotide-binding</keyword>
<comment type="caution">
    <text evidence="17">The sequence shown here is derived from an EMBL/GenBank/DDBJ whole genome shotgun (WGS) entry which is preliminary data.</text>
</comment>
<dbReference type="GO" id="GO:0005886">
    <property type="term" value="C:plasma membrane"/>
    <property type="evidence" value="ECO:0007669"/>
    <property type="project" value="UniProtKB-SubCell"/>
</dbReference>
<dbReference type="InterPro" id="IPR036890">
    <property type="entry name" value="HATPase_C_sf"/>
</dbReference>
<evidence type="ECO:0000256" key="11">
    <source>
        <dbReference type="ARBA" id="ARBA00022989"/>
    </source>
</evidence>
<dbReference type="PRINTS" id="PR00344">
    <property type="entry name" value="BCTRLSENSOR"/>
</dbReference>
<dbReference type="Pfam" id="PF02518">
    <property type="entry name" value="HATPase_c"/>
    <property type="match status" value="1"/>
</dbReference>
<dbReference type="InterPro" id="IPR003594">
    <property type="entry name" value="HATPase_dom"/>
</dbReference>
<dbReference type="InterPro" id="IPR005467">
    <property type="entry name" value="His_kinase_dom"/>
</dbReference>
<dbReference type="SMART" id="SM00387">
    <property type="entry name" value="HATPase_c"/>
    <property type="match status" value="1"/>
</dbReference>
<dbReference type="Gene3D" id="3.30.565.10">
    <property type="entry name" value="Histidine kinase-like ATPase, C-terminal domain"/>
    <property type="match status" value="1"/>
</dbReference>
<dbReference type="InterPro" id="IPR050398">
    <property type="entry name" value="HssS/ArlS-like"/>
</dbReference>
<dbReference type="SUPFAM" id="SSF55874">
    <property type="entry name" value="ATPase domain of HSP90 chaperone/DNA topoisomerase II/histidine kinase"/>
    <property type="match status" value="1"/>
</dbReference>
<keyword evidence="18" id="KW-1185">Reference proteome</keyword>
<keyword evidence="11 14" id="KW-1133">Transmembrane helix</keyword>
<evidence type="ECO:0000256" key="4">
    <source>
        <dbReference type="ARBA" id="ARBA00022475"/>
    </source>
</evidence>
<evidence type="ECO:0000256" key="2">
    <source>
        <dbReference type="ARBA" id="ARBA00004651"/>
    </source>
</evidence>
<dbReference type="Proteomes" id="UP000558113">
    <property type="component" value="Unassembled WGS sequence"/>
</dbReference>
<keyword evidence="9" id="KW-0418">Kinase</keyword>
<gene>
    <name evidence="17" type="ORF">GT003_22955</name>
</gene>
<evidence type="ECO:0000256" key="7">
    <source>
        <dbReference type="ARBA" id="ARBA00022692"/>
    </source>
</evidence>
<dbReference type="InterPro" id="IPR003661">
    <property type="entry name" value="HisK_dim/P_dom"/>
</dbReference>
<dbReference type="SUPFAM" id="SSF47384">
    <property type="entry name" value="Homodimeric domain of signal transducing histidine kinase"/>
    <property type="match status" value="1"/>
</dbReference>
<dbReference type="InterPro" id="IPR003660">
    <property type="entry name" value="HAMP_dom"/>
</dbReference>
<dbReference type="CDD" id="cd06225">
    <property type="entry name" value="HAMP"/>
    <property type="match status" value="1"/>
</dbReference>